<evidence type="ECO:0000313" key="4">
    <source>
        <dbReference type="Proteomes" id="UP000054549"/>
    </source>
</evidence>
<dbReference type="AlphaFoldDB" id="A0A0C2WAW7"/>
<dbReference type="EMBL" id="KN818339">
    <property type="protein sequence ID" value="KIL58402.1"/>
    <property type="molecule type" value="Genomic_DNA"/>
</dbReference>
<dbReference type="EMBL" id="KN818701">
    <property type="protein sequence ID" value="KIL54560.1"/>
    <property type="molecule type" value="Genomic_DNA"/>
</dbReference>
<reference evidence="3 4" key="1">
    <citation type="submission" date="2014-04" db="EMBL/GenBank/DDBJ databases">
        <title>Evolutionary Origins and Diversification of the Mycorrhizal Mutualists.</title>
        <authorList>
            <consortium name="DOE Joint Genome Institute"/>
            <consortium name="Mycorrhizal Genomics Consortium"/>
            <person name="Kohler A."/>
            <person name="Kuo A."/>
            <person name="Nagy L.G."/>
            <person name="Floudas D."/>
            <person name="Copeland A."/>
            <person name="Barry K.W."/>
            <person name="Cichocki N."/>
            <person name="Veneault-Fourrey C."/>
            <person name="LaButti K."/>
            <person name="Lindquist E.A."/>
            <person name="Lipzen A."/>
            <person name="Lundell T."/>
            <person name="Morin E."/>
            <person name="Murat C."/>
            <person name="Riley R."/>
            <person name="Ohm R."/>
            <person name="Sun H."/>
            <person name="Tunlid A."/>
            <person name="Henrissat B."/>
            <person name="Grigoriev I.V."/>
            <person name="Hibbett D.S."/>
            <person name="Martin F."/>
        </authorList>
    </citation>
    <scope>NUCLEOTIDE SEQUENCE [LARGE SCALE GENOMIC DNA]</scope>
    <source>
        <strain evidence="3 4">Koide BX008</strain>
    </source>
</reference>
<evidence type="ECO:0000313" key="3">
    <source>
        <dbReference type="EMBL" id="KIL58402.1"/>
    </source>
</evidence>
<gene>
    <name evidence="3" type="ORF">M378DRAFT_15585</name>
    <name evidence="2" type="ORF">M378DRAFT_18769</name>
</gene>
<dbReference type="Proteomes" id="UP000054549">
    <property type="component" value="Unassembled WGS sequence"/>
</dbReference>
<feature type="region of interest" description="Disordered" evidence="1">
    <location>
        <begin position="158"/>
        <end position="182"/>
    </location>
</feature>
<protein>
    <submittedName>
        <fullName evidence="3">Uncharacterized protein</fullName>
    </submittedName>
</protein>
<accession>A0A0C2WAW7</accession>
<keyword evidence="4" id="KW-1185">Reference proteome</keyword>
<evidence type="ECO:0000256" key="1">
    <source>
        <dbReference type="SAM" id="MobiDB-lite"/>
    </source>
</evidence>
<organism evidence="3 4">
    <name type="scientific">Amanita muscaria (strain Koide BX008)</name>
    <dbReference type="NCBI Taxonomy" id="946122"/>
    <lineage>
        <taxon>Eukaryota</taxon>
        <taxon>Fungi</taxon>
        <taxon>Dikarya</taxon>
        <taxon>Basidiomycota</taxon>
        <taxon>Agaricomycotina</taxon>
        <taxon>Agaricomycetes</taxon>
        <taxon>Agaricomycetidae</taxon>
        <taxon>Agaricales</taxon>
        <taxon>Pluteineae</taxon>
        <taxon>Amanitaceae</taxon>
        <taxon>Amanita</taxon>
    </lineage>
</organism>
<feature type="region of interest" description="Disordered" evidence="1">
    <location>
        <begin position="24"/>
        <end position="53"/>
    </location>
</feature>
<proteinExistence type="predicted"/>
<name>A0A0C2WAW7_AMAMK</name>
<dbReference type="HOGENOM" id="CLU_1354296_0_0_1"/>
<sequence>MPPKRITMRMRGLSTAPLVASTSAAPLHTTGVQGVSPGTSPLSSDNRSHSSPGITADVAALSAALELGDSQMETATSPAPQSRSPCASMQNLLWAGSVLGSQEAHDSTSTLASSQNTLTVCPSICRSRKGKEKAQNPSQTQCSPIAELEDDAAITHIPTGSPAERQQPPRTPVRASPALHPPSVLQTRTHTMTSYVYSYTIR</sequence>
<evidence type="ECO:0000313" key="2">
    <source>
        <dbReference type="EMBL" id="KIL54560.1"/>
    </source>
</evidence>